<dbReference type="Proteomes" id="UP000470022">
    <property type="component" value="Chromosome"/>
</dbReference>
<protein>
    <submittedName>
        <fullName evidence="1">Uncharacterized protein</fullName>
    </submittedName>
</protein>
<name>A0ACD5H401_9PROT</name>
<gene>
    <name evidence="1" type="ORF">GL267_010660</name>
</gene>
<reference evidence="1" key="1">
    <citation type="submission" date="2023-06" db="EMBL/GenBank/DDBJ databases">
        <title>Complete and circular genome of Acidithiobacillus ferrianus DSM 107098.</title>
        <authorList>
            <person name="Norris P.R."/>
            <person name="Falagan C."/>
            <person name="Moya-Beltran A."/>
            <person name="Castro M."/>
            <person name="Quatrini R."/>
            <person name="Johnson D.B."/>
        </authorList>
    </citation>
    <scope>NUCLEOTIDE SEQUENCE</scope>
    <source>
        <strain evidence="1">MG</strain>
    </source>
</reference>
<keyword evidence="2" id="KW-1185">Reference proteome</keyword>
<dbReference type="EMBL" id="CP127523">
    <property type="protein sequence ID" value="XRI68213.1"/>
    <property type="molecule type" value="Genomic_DNA"/>
</dbReference>
<sequence>MALHCPGIGDGGIKRMRASADFPREGDKQNSPFFEEWLRRLLEDRDRQGLTENIGRVDALMITVEPGHSAAYVGELCLMTPYNYLVTLETEQHSTHILRIDMDAPDVLVREVKDANVRGIFRSLNEVYPIGAKRPNSRYMGEIFQVENLHDVVETQKTREVRFFNQEQIRQLELPGNMAVVKPSPYTHNIVGYWERPDASIRVYSLGLSSIRDDMQEAFEQAKAWRERLGLDVLLLPIDHLATRVYSQNREAAILEYLTLSSYYYWGSYDIPDQNSSTNVTKSVHYTNVLNSPAKVFTAANHPYFCNHLIGKPSPTEAFVRNFGPRLHHLAVAVNDGHTGGQVNIDYVVGALQNCGQKFLLEVVGSEREGLKQIFSSASEHSSLIVEYVQRFDGFQGFFAKDNVANLTAAAGADETLRGLDAAARS</sequence>
<accession>A0ACD5H401</accession>
<organism evidence="1 2">
    <name type="scientific">Acidithiobacillus ferrianus</name>
    <dbReference type="NCBI Taxonomy" id="2678518"/>
    <lineage>
        <taxon>Bacteria</taxon>
        <taxon>Pseudomonadati</taxon>
        <taxon>Pseudomonadota</taxon>
        <taxon>Acidithiobacillia</taxon>
        <taxon>Acidithiobacillales</taxon>
        <taxon>Acidithiobacillaceae</taxon>
        <taxon>Acidithiobacillus</taxon>
    </lineage>
</organism>
<evidence type="ECO:0000313" key="1">
    <source>
        <dbReference type="EMBL" id="XRI68213.1"/>
    </source>
</evidence>
<proteinExistence type="predicted"/>
<evidence type="ECO:0000313" key="2">
    <source>
        <dbReference type="Proteomes" id="UP000470022"/>
    </source>
</evidence>